<evidence type="ECO:0000259" key="4">
    <source>
        <dbReference type="Pfam" id="PF07731"/>
    </source>
</evidence>
<protein>
    <recommendedName>
        <fullName evidence="8">Plastocyanin-like domain-containing protein</fullName>
    </recommendedName>
</protein>
<dbReference type="InterPro" id="IPR008972">
    <property type="entry name" value="Cupredoxin"/>
</dbReference>
<evidence type="ECO:0000256" key="2">
    <source>
        <dbReference type="ARBA" id="ARBA00022723"/>
    </source>
</evidence>
<organism evidence="6 7">
    <name type="scientific">Dothistroma septosporum (strain NZE10 / CBS 128990)</name>
    <name type="common">Red band needle blight fungus</name>
    <name type="synonym">Mycosphaerella pini</name>
    <dbReference type="NCBI Taxonomy" id="675120"/>
    <lineage>
        <taxon>Eukaryota</taxon>
        <taxon>Fungi</taxon>
        <taxon>Dikarya</taxon>
        <taxon>Ascomycota</taxon>
        <taxon>Pezizomycotina</taxon>
        <taxon>Dothideomycetes</taxon>
        <taxon>Dothideomycetidae</taxon>
        <taxon>Mycosphaerellales</taxon>
        <taxon>Mycosphaerellaceae</taxon>
        <taxon>Dothistroma</taxon>
    </lineage>
</organism>
<dbReference type="GO" id="GO:0005507">
    <property type="term" value="F:copper ion binding"/>
    <property type="evidence" value="ECO:0007669"/>
    <property type="project" value="InterPro"/>
</dbReference>
<evidence type="ECO:0000313" key="6">
    <source>
        <dbReference type="EMBL" id="EME42637.1"/>
    </source>
</evidence>
<evidence type="ECO:0000256" key="1">
    <source>
        <dbReference type="ARBA" id="ARBA00010609"/>
    </source>
</evidence>
<dbReference type="InterPro" id="IPR011706">
    <property type="entry name" value="Cu-oxidase_C"/>
</dbReference>
<dbReference type="STRING" id="675120.N1PJR4"/>
<name>N1PJR4_DOTSN</name>
<keyword evidence="7" id="KW-1185">Reference proteome</keyword>
<dbReference type="OrthoDB" id="2121828at2759"/>
<dbReference type="Gene3D" id="2.60.40.420">
    <property type="entry name" value="Cupredoxins - blue copper proteins"/>
    <property type="match status" value="2"/>
</dbReference>
<dbReference type="GO" id="GO:0016491">
    <property type="term" value="F:oxidoreductase activity"/>
    <property type="evidence" value="ECO:0007669"/>
    <property type="project" value="InterPro"/>
</dbReference>
<dbReference type="SUPFAM" id="SSF49503">
    <property type="entry name" value="Cupredoxins"/>
    <property type="match status" value="2"/>
</dbReference>
<feature type="domain" description="Plastocyanin-like" evidence="4">
    <location>
        <begin position="303"/>
        <end position="405"/>
    </location>
</feature>
<dbReference type="AlphaFoldDB" id="N1PJR4"/>
<dbReference type="Proteomes" id="UP000016933">
    <property type="component" value="Unassembled WGS sequence"/>
</dbReference>
<dbReference type="InterPro" id="IPR033138">
    <property type="entry name" value="Cu_oxidase_CS"/>
</dbReference>
<dbReference type="EMBL" id="KB446541">
    <property type="protein sequence ID" value="EME42637.1"/>
    <property type="molecule type" value="Genomic_DNA"/>
</dbReference>
<feature type="chain" id="PRO_5004109420" description="Plastocyanin-like domain-containing protein" evidence="3">
    <location>
        <begin position="22"/>
        <end position="412"/>
    </location>
</feature>
<evidence type="ECO:0000259" key="5">
    <source>
        <dbReference type="Pfam" id="PF07732"/>
    </source>
</evidence>
<sequence length="412" mass="45378">MPRSILLAALPVLLSAVHSEATPTTYTPSMQACVASMDGQLPSTTPSSFNFSGNVRRYYVAAEEIEWNYAPTGWDSWLGVPLDVSPRAKEVVGSYGTTYLKALYRGYTDDTFANMTEQPPWQGTQGPTLRSEIGDMIEILFVNKLSNNYATMHSMGLAYNKMSEGGDYPLMPLSLAPGECTVYKWLANEESGPNDGSPARAHSYHSYVDLDTDLNTGLLGPQIVYAPGQMNTTMQNYKEFPLVFMVYKESNSFLSAANAKKLYSNHTAAPSSTTWGALDTQNLWSGNYSSWHPQVVNLNSTGKFPGASSFYTMNGYIFANNPTYQMCQNDQVIWYAYAYGGASHVFHMHGNGVVDAGRKQFAVSLNDGVSKTLYMNATDAGMWQVICHVSNHHQMGMVSNYLVQNSTTCNRG</sequence>
<dbReference type="InterPro" id="IPR011707">
    <property type="entry name" value="Cu-oxidase-like_N"/>
</dbReference>
<dbReference type="eggNOG" id="KOG1263">
    <property type="taxonomic scope" value="Eukaryota"/>
</dbReference>
<comment type="similarity">
    <text evidence="1">Belongs to the multicopper oxidase family.</text>
</comment>
<dbReference type="HOGENOM" id="CLU_037641_0_1_1"/>
<reference evidence="6 7" key="2">
    <citation type="journal article" date="2012" name="PLoS Pathog.">
        <title>Diverse lifestyles and strategies of plant pathogenesis encoded in the genomes of eighteen Dothideomycetes fungi.</title>
        <authorList>
            <person name="Ohm R.A."/>
            <person name="Feau N."/>
            <person name="Henrissat B."/>
            <person name="Schoch C.L."/>
            <person name="Horwitz B.A."/>
            <person name="Barry K.W."/>
            <person name="Condon B.J."/>
            <person name="Copeland A.C."/>
            <person name="Dhillon B."/>
            <person name="Glaser F."/>
            <person name="Hesse C.N."/>
            <person name="Kosti I."/>
            <person name="LaButti K."/>
            <person name="Lindquist E.A."/>
            <person name="Lucas S."/>
            <person name="Salamov A.A."/>
            <person name="Bradshaw R.E."/>
            <person name="Ciuffetti L."/>
            <person name="Hamelin R.C."/>
            <person name="Kema G.H.J."/>
            <person name="Lawrence C."/>
            <person name="Scott J.A."/>
            <person name="Spatafora J.W."/>
            <person name="Turgeon B.G."/>
            <person name="de Wit P.J.G.M."/>
            <person name="Zhong S."/>
            <person name="Goodwin S.B."/>
            <person name="Grigoriev I.V."/>
        </authorList>
    </citation>
    <scope>NUCLEOTIDE SEQUENCE [LARGE SCALE GENOMIC DNA]</scope>
    <source>
        <strain evidence="7">NZE10 / CBS 128990</strain>
    </source>
</reference>
<keyword evidence="2" id="KW-0479">Metal-binding</keyword>
<feature type="domain" description="Plastocyanin-like" evidence="5">
    <location>
        <begin position="126"/>
        <end position="226"/>
    </location>
</feature>
<evidence type="ECO:0008006" key="8">
    <source>
        <dbReference type="Google" id="ProtNLM"/>
    </source>
</evidence>
<dbReference type="PROSITE" id="PS00079">
    <property type="entry name" value="MULTICOPPER_OXIDASE1"/>
    <property type="match status" value="1"/>
</dbReference>
<proteinExistence type="inferred from homology"/>
<keyword evidence="3" id="KW-0732">Signal</keyword>
<evidence type="ECO:0000313" key="7">
    <source>
        <dbReference type="Proteomes" id="UP000016933"/>
    </source>
</evidence>
<dbReference type="PROSITE" id="PS51257">
    <property type="entry name" value="PROKAR_LIPOPROTEIN"/>
    <property type="match status" value="1"/>
</dbReference>
<dbReference type="Pfam" id="PF07731">
    <property type="entry name" value="Cu-oxidase_2"/>
    <property type="match status" value="1"/>
</dbReference>
<accession>N1PJR4</accession>
<gene>
    <name evidence="6" type="ORF">DOTSEDRAFT_26207</name>
</gene>
<feature type="signal peptide" evidence="3">
    <location>
        <begin position="1"/>
        <end position="21"/>
    </location>
</feature>
<dbReference type="OMA" id="FHMHGNG"/>
<reference evidence="7" key="1">
    <citation type="journal article" date="2012" name="PLoS Genet.">
        <title>The genomes of the fungal plant pathogens Cladosporium fulvum and Dothistroma septosporum reveal adaptation to different hosts and lifestyles but also signatures of common ancestry.</title>
        <authorList>
            <person name="de Wit P.J.G.M."/>
            <person name="van der Burgt A."/>
            <person name="Oekmen B."/>
            <person name="Stergiopoulos I."/>
            <person name="Abd-Elsalam K.A."/>
            <person name="Aerts A.L."/>
            <person name="Bahkali A.H."/>
            <person name="Beenen H.G."/>
            <person name="Chettri P."/>
            <person name="Cox M.P."/>
            <person name="Datema E."/>
            <person name="de Vries R.P."/>
            <person name="Dhillon B."/>
            <person name="Ganley A.R."/>
            <person name="Griffiths S.A."/>
            <person name="Guo Y."/>
            <person name="Hamelin R.C."/>
            <person name="Henrissat B."/>
            <person name="Kabir M.S."/>
            <person name="Jashni M.K."/>
            <person name="Kema G."/>
            <person name="Klaubauf S."/>
            <person name="Lapidus A."/>
            <person name="Levasseur A."/>
            <person name="Lindquist E."/>
            <person name="Mehrabi R."/>
            <person name="Ohm R.A."/>
            <person name="Owen T.J."/>
            <person name="Salamov A."/>
            <person name="Schwelm A."/>
            <person name="Schijlen E."/>
            <person name="Sun H."/>
            <person name="van den Burg H.A."/>
            <person name="van Ham R.C.H.J."/>
            <person name="Zhang S."/>
            <person name="Goodwin S.B."/>
            <person name="Grigoriev I.V."/>
            <person name="Collemare J."/>
            <person name="Bradshaw R.E."/>
        </authorList>
    </citation>
    <scope>NUCLEOTIDE SEQUENCE [LARGE SCALE GENOMIC DNA]</scope>
    <source>
        <strain evidence="7">NZE10 / CBS 128990</strain>
    </source>
</reference>
<evidence type="ECO:0000256" key="3">
    <source>
        <dbReference type="SAM" id="SignalP"/>
    </source>
</evidence>
<dbReference type="Pfam" id="PF07732">
    <property type="entry name" value="Cu-oxidase_3"/>
    <property type="match status" value="1"/>
</dbReference>